<dbReference type="KEGG" id="scm:SCHCO_02560792"/>
<evidence type="ECO:0000256" key="3">
    <source>
        <dbReference type="ARBA" id="ARBA00022833"/>
    </source>
</evidence>
<sequence>MQAFDSHTENVMSCLIDALDDPYNPKFCAKFYVDWIHALVDADDRHTEREPKLRKDSRKRSLHGRSSLHGPCHRLLEAIWAFLTTPRTFDSIRLLDERMKICRCHGGDLPAILKQVHPPPTSLPSFQSALLLLIEFVTNILSLAPDVYWKSQRRNARAAERGTVVRWPPHARTLLGDDGDATLTMICRWMAAYPSHKHTYKFFDLLSQVSRICGRAAVTIMFRCTYLPRAFANELDHWLSLLSRRTEALMPIFVILRLWYSMTHSHGDGMTTAAFFGDEAERVLGIMEHMVRLVSWLRGLPPSIASGTDINAWIFFCGQVGFVHSALDLPYDEARYDSWTLERSRSARDLRSGENIYRGMHFYVSDQACLDYCGYPPCNATFTGEGRRFRYCGACKIVPYCSVECQRKHWRWERDPHRTLCEDFRYLRITAGFRASPGQGSEAVDFTADGAQAACEERGWTRPSHGEYVNATRNTSAFRKRFMEALRMRLDT</sequence>
<keyword evidence="1" id="KW-0479">Metal-binding</keyword>
<organism evidence="7">
    <name type="scientific">Schizophyllum commune (strain H4-8 / FGSC 9210)</name>
    <name type="common">Split gill fungus</name>
    <dbReference type="NCBI Taxonomy" id="578458"/>
    <lineage>
        <taxon>Eukaryota</taxon>
        <taxon>Fungi</taxon>
        <taxon>Dikarya</taxon>
        <taxon>Basidiomycota</taxon>
        <taxon>Agaricomycotina</taxon>
        <taxon>Agaricomycetes</taxon>
        <taxon>Agaricomycetidae</taxon>
        <taxon>Agaricales</taxon>
        <taxon>Schizophyllaceae</taxon>
        <taxon>Schizophyllum</taxon>
    </lineage>
</organism>
<dbReference type="VEuPathDB" id="FungiDB:SCHCODRAFT_02560792"/>
<evidence type="ECO:0000256" key="1">
    <source>
        <dbReference type="ARBA" id="ARBA00022723"/>
    </source>
</evidence>
<dbReference type="OMA" id="RIECHPL"/>
<keyword evidence="2 4" id="KW-0863">Zinc-finger</keyword>
<keyword evidence="7" id="KW-1185">Reference proteome</keyword>
<dbReference type="InterPro" id="IPR002893">
    <property type="entry name" value="Znf_MYND"/>
</dbReference>
<dbReference type="HOGENOM" id="CLU_554494_0_0_1"/>
<accession>D8PSX3</accession>
<dbReference type="Proteomes" id="UP000007431">
    <property type="component" value="Unassembled WGS sequence"/>
</dbReference>
<feature type="non-terminal residue" evidence="6">
    <location>
        <position position="492"/>
    </location>
</feature>
<dbReference type="GO" id="GO:0008270">
    <property type="term" value="F:zinc ion binding"/>
    <property type="evidence" value="ECO:0007669"/>
    <property type="project" value="UniProtKB-KW"/>
</dbReference>
<dbReference type="eggNOG" id="ENOG502T2NK">
    <property type="taxonomic scope" value="Eukaryota"/>
</dbReference>
<dbReference type="EMBL" id="GL377303">
    <property type="protein sequence ID" value="EFJ00412.1"/>
    <property type="molecule type" value="Genomic_DNA"/>
</dbReference>
<protein>
    <recommendedName>
        <fullName evidence="5">MYND-type domain-containing protein</fullName>
    </recommendedName>
</protein>
<dbReference type="Gene3D" id="6.10.140.2220">
    <property type="match status" value="1"/>
</dbReference>
<dbReference type="Pfam" id="PF01753">
    <property type="entry name" value="zf-MYND"/>
    <property type="match status" value="1"/>
</dbReference>
<dbReference type="InParanoid" id="D8PSX3"/>
<dbReference type="SUPFAM" id="SSF144232">
    <property type="entry name" value="HIT/MYND zinc finger-like"/>
    <property type="match status" value="1"/>
</dbReference>
<feature type="domain" description="MYND-type" evidence="5">
    <location>
        <begin position="378"/>
        <end position="421"/>
    </location>
</feature>
<gene>
    <name evidence="6" type="ORF">SCHCODRAFT_105896</name>
</gene>
<evidence type="ECO:0000256" key="2">
    <source>
        <dbReference type="ARBA" id="ARBA00022771"/>
    </source>
</evidence>
<evidence type="ECO:0000313" key="6">
    <source>
        <dbReference type="EMBL" id="EFJ00412.1"/>
    </source>
</evidence>
<name>D8PSX3_SCHCM</name>
<evidence type="ECO:0000259" key="5">
    <source>
        <dbReference type="PROSITE" id="PS50865"/>
    </source>
</evidence>
<keyword evidence="3" id="KW-0862">Zinc</keyword>
<dbReference type="OrthoDB" id="2861350at2759"/>
<proteinExistence type="predicted"/>
<dbReference type="GeneID" id="9597126"/>
<dbReference type="RefSeq" id="XP_003035314.1">
    <property type="nucleotide sequence ID" value="XM_003035268.1"/>
</dbReference>
<evidence type="ECO:0000256" key="4">
    <source>
        <dbReference type="PROSITE-ProRule" id="PRU00134"/>
    </source>
</evidence>
<reference evidence="6 7" key="1">
    <citation type="journal article" date="2010" name="Nat. Biotechnol.">
        <title>Genome sequence of the model mushroom Schizophyllum commune.</title>
        <authorList>
            <person name="Ohm R.A."/>
            <person name="de Jong J.F."/>
            <person name="Lugones L.G."/>
            <person name="Aerts A."/>
            <person name="Kothe E."/>
            <person name="Stajich J.E."/>
            <person name="de Vries R.P."/>
            <person name="Record E."/>
            <person name="Levasseur A."/>
            <person name="Baker S.E."/>
            <person name="Bartholomew K.A."/>
            <person name="Coutinho P.M."/>
            <person name="Erdmann S."/>
            <person name="Fowler T.J."/>
            <person name="Gathman A.C."/>
            <person name="Lombard V."/>
            <person name="Henrissat B."/>
            <person name="Knabe N."/>
            <person name="Kuees U."/>
            <person name="Lilly W.W."/>
            <person name="Lindquist E."/>
            <person name="Lucas S."/>
            <person name="Magnuson J.K."/>
            <person name="Piumi F."/>
            <person name="Raudaskoski M."/>
            <person name="Salamov A."/>
            <person name="Schmutz J."/>
            <person name="Schwarze F.W.M.R."/>
            <person name="vanKuyk P.A."/>
            <person name="Horton J.S."/>
            <person name="Grigoriev I.V."/>
            <person name="Woesten H.A.B."/>
        </authorList>
    </citation>
    <scope>NUCLEOTIDE SEQUENCE [LARGE SCALE GENOMIC DNA]</scope>
    <source>
        <strain evidence="7">H4-8 / FGSC 9210</strain>
    </source>
</reference>
<dbReference type="PROSITE" id="PS50865">
    <property type="entry name" value="ZF_MYND_2"/>
    <property type="match status" value="1"/>
</dbReference>
<evidence type="ECO:0000313" key="7">
    <source>
        <dbReference type="Proteomes" id="UP000007431"/>
    </source>
</evidence>
<dbReference type="AlphaFoldDB" id="D8PSX3"/>